<protein>
    <submittedName>
        <fullName evidence="1">Uncharacterized protein</fullName>
    </submittedName>
</protein>
<dbReference type="AlphaFoldDB" id="A0A8R7NYV8"/>
<proteinExistence type="predicted"/>
<organism evidence="1 2">
    <name type="scientific">Triticum urartu</name>
    <name type="common">Red wild einkorn</name>
    <name type="synonym">Crithodium urartu</name>
    <dbReference type="NCBI Taxonomy" id="4572"/>
    <lineage>
        <taxon>Eukaryota</taxon>
        <taxon>Viridiplantae</taxon>
        <taxon>Streptophyta</taxon>
        <taxon>Embryophyta</taxon>
        <taxon>Tracheophyta</taxon>
        <taxon>Spermatophyta</taxon>
        <taxon>Magnoliopsida</taxon>
        <taxon>Liliopsida</taxon>
        <taxon>Poales</taxon>
        <taxon>Poaceae</taxon>
        <taxon>BOP clade</taxon>
        <taxon>Pooideae</taxon>
        <taxon>Triticodae</taxon>
        <taxon>Triticeae</taxon>
        <taxon>Triticinae</taxon>
        <taxon>Triticum</taxon>
    </lineage>
</organism>
<dbReference type="Proteomes" id="UP000015106">
    <property type="component" value="Chromosome 1"/>
</dbReference>
<name>A0A8R7NYV8_TRIUA</name>
<sequence>MSRYAVWHLLENVNSDSNINPCL</sequence>
<dbReference type="Gramene" id="TuG1812G0100001088.01.T01">
    <property type="protein sequence ID" value="TuG1812G0100001088.01.T01.cds459921"/>
    <property type="gene ID" value="TuG1812G0100001088.01"/>
</dbReference>
<accession>A0A8R7NYV8</accession>
<reference evidence="1" key="2">
    <citation type="submission" date="2018-03" db="EMBL/GenBank/DDBJ databases">
        <title>The Triticum urartu genome reveals the dynamic nature of wheat genome evolution.</title>
        <authorList>
            <person name="Ling H."/>
            <person name="Ma B."/>
            <person name="Shi X."/>
            <person name="Liu H."/>
            <person name="Dong L."/>
            <person name="Sun H."/>
            <person name="Cao Y."/>
            <person name="Gao Q."/>
            <person name="Zheng S."/>
            <person name="Li Y."/>
            <person name="Yu Y."/>
            <person name="Du H."/>
            <person name="Qi M."/>
            <person name="Li Y."/>
            <person name="Yu H."/>
            <person name="Cui Y."/>
            <person name="Wang N."/>
            <person name="Chen C."/>
            <person name="Wu H."/>
            <person name="Zhao Y."/>
            <person name="Zhang J."/>
            <person name="Li Y."/>
            <person name="Zhou W."/>
            <person name="Zhang B."/>
            <person name="Hu W."/>
            <person name="Eijk M."/>
            <person name="Tang J."/>
            <person name="Witsenboer H."/>
            <person name="Zhao S."/>
            <person name="Li Z."/>
            <person name="Zhang A."/>
            <person name="Wang D."/>
            <person name="Liang C."/>
        </authorList>
    </citation>
    <scope>NUCLEOTIDE SEQUENCE [LARGE SCALE GENOMIC DNA]</scope>
    <source>
        <strain evidence="1">cv. G1812</strain>
    </source>
</reference>
<keyword evidence="2" id="KW-1185">Reference proteome</keyword>
<reference evidence="2" key="1">
    <citation type="journal article" date="2013" name="Nature">
        <title>Draft genome of the wheat A-genome progenitor Triticum urartu.</title>
        <authorList>
            <person name="Ling H.Q."/>
            <person name="Zhao S."/>
            <person name="Liu D."/>
            <person name="Wang J."/>
            <person name="Sun H."/>
            <person name="Zhang C."/>
            <person name="Fan H."/>
            <person name="Li D."/>
            <person name="Dong L."/>
            <person name="Tao Y."/>
            <person name="Gao C."/>
            <person name="Wu H."/>
            <person name="Li Y."/>
            <person name="Cui Y."/>
            <person name="Guo X."/>
            <person name="Zheng S."/>
            <person name="Wang B."/>
            <person name="Yu K."/>
            <person name="Liang Q."/>
            <person name="Yang W."/>
            <person name="Lou X."/>
            <person name="Chen J."/>
            <person name="Feng M."/>
            <person name="Jian J."/>
            <person name="Zhang X."/>
            <person name="Luo G."/>
            <person name="Jiang Y."/>
            <person name="Liu J."/>
            <person name="Wang Z."/>
            <person name="Sha Y."/>
            <person name="Zhang B."/>
            <person name="Wu H."/>
            <person name="Tang D."/>
            <person name="Shen Q."/>
            <person name="Xue P."/>
            <person name="Zou S."/>
            <person name="Wang X."/>
            <person name="Liu X."/>
            <person name="Wang F."/>
            <person name="Yang Y."/>
            <person name="An X."/>
            <person name="Dong Z."/>
            <person name="Zhang K."/>
            <person name="Zhang X."/>
            <person name="Luo M.C."/>
            <person name="Dvorak J."/>
            <person name="Tong Y."/>
            <person name="Wang J."/>
            <person name="Yang H."/>
            <person name="Li Z."/>
            <person name="Wang D."/>
            <person name="Zhang A."/>
            <person name="Wang J."/>
        </authorList>
    </citation>
    <scope>NUCLEOTIDE SEQUENCE</scope>
    <source>
        <strain evidence="2">cv. G1812</strain>
    </source>
</reference>
<reference evidence="1" key="3">
    <citation type="submission" date="2022-06" db="UniProtKB">
        <authorList>
            <consortium name="EnsemblPlants"/>
        </authorList>
    </citation>
    <scope>IDENTIFICATION</scope>
</reference>
<evidence type="ECO:0000313" key="2">
    <source>
        <dbReference type="Proteomes" id="UP000015106"/>
    </source>
</evidence>
<dbReference type="EnsemblPlants" id="TuG1812G0100001088.01.T01">
    <property type="protein sequence ID" value="TuG1812G0100001088.01.T01.cds459921"/>
    <property type="gene ID" value="TuG1812G0100001088.01"/>
</dbReference>
<evidence type="ECO:0000313" key="1">
    <source>
        <dbReference type="EnsemblPlants" id="TuG1812G0100001088.01.T01.cds459921"/>
    </source>
</evidence>